<dbReference type="Proteomes" id="UP001458880">
    <property type="component" value="Unassembled WGS sequence"/>
</dbReference>
<protein>
    <submittedName>
        <fullName evidence="1">Uncharacterized protein</fullName>
    </submittedName>
</protein>
<accession>A0AAW1IEX1</accession>
<comment type="caution">
    <text evidence="1">The sequence shown here is derived from an EMBL/GenBank/DDBJ whole genome shotgun (WGS) entry which is preliminary data.</text>
</comment>
<name>A0AAW1IEX1_POPJA</name>
<evidence type="ECO:0000313" key="1">
    <source>
        <dbReference type="EMBL" id="KAK9688023.1"/>
    </source>
</evidence>
<evidence type="ECO:0000313" key="2">
    <source>
        <dbReference type="Proteomes" id="UP001458880"/>
    </source>
</evidence>
<reference evidence="1 2" key="1">
    <citation type="journal article" date="2024" name="BMC Genomics">
        <title>De novo assembly and annotation of Popillia japonica's genome with initial clues to its potential as an invasive pest.</title>
        <authorList>
            <person name="Cucini C."/>
            <person name="Boschi S."/>
            <person name="Funari R."/>
            <person name="Cardaioli E."/>
            <person name="Iannotti N."/>
            <person name="Marturano G."/>
            <person name="Paoli F."/>
            <person name="Bruttini M."/>
            <person name="Carapelli A."/>
            <person name="Frati F."/>
            <person name="Nardi F."/>
        </authorList>
    </citation>
    <scope>NUCLEOTIDE SEQUENCE [LARGE SCALE GENOMIC DNA]</scope>
    <source>
        <strain evidence="1">DMR45628</strain>
    </source>
</reference>
<dbReference type="EMBL" id="JASPKY010000610">
    <property type="protein sequence ID" value="KAK9688023.1"/>
    <property type="molecule type" value="Genomic_DNA"/>
</dbReference>
<dbReference type="AlphaFoldDB" id="A0AAW1IEX1"/>
<organism evidence="1 2">
    <name type="scientific">Popillia japonica</name>
    <name type="common">Japanese beetle</name>
    <dbReference type="NCBI Taxonomy" id="7064"/>
    <lineage>
        <taxon>Eukaryota</taxon>
        <taxon>Metazoa</taxon>
        <taxon>Ecdysozoa</taxon>
        <taxon>Arthropoda</taxon>
        <taxon>Hexapoda</taxon>
        <taxon>Insecta</taxon>
        <taxon>Pterygota</taxon>
        <taxon>Neoptera</taxon>
        <taxon>Endopterygota</taxon>
        <taxon>Coleoptera</taxon>
        <taxon>Polyphaga</taxon>
        <taxon>Scarabaeiformia</taxon>
        <taxon>Scarabaeidae</taxon>
        <taxon>Rutelinae</taxon>
        <taxon>Popillia</taxon>
    </lineage>
</organism>
<proteinExistence type="predicted"/>
<keyword evidence="2" id="KW-1185">Reference proteome</keyword>
<sequence>MLEELEDKEVIVEGGICKCISYLINGSLLYRYLHIYSFTVIVTKYTLGLQYGCTTKYKCRWSCTCLFSSEKA</sequence>
<gene>
    <name evidence="1" type="ORF">QE152_g35824</name>
</gene>